<evidence type="ECO:0000256" key="1">
    <source>
        <dbReference type="SAM" id="MobiDB-lite"/>
    </source>
</evidence>
<evidence type="ECO:0000313" key="3">
    <source>
        <dbReference type="Proteomes" id="UP001497516"/>
    </source>
</evidence>
<protein>
    <submittedName>
        <fullName evidence="2">Uncharacterized protein</fullName>
    </submittedName>
</protein>
<dbReference type="AlphaFoldDB" id="A0AAV2FQQ7"/>
<dbReference type="EMBL" id="OZ034820">
    <property type="protein sequence ID" value="CAL1400352.1"/>
    <property type="molecule type" value="Genomic_DNA"/>
</dbReference>
<dbReference type="Proteomes" id="UP001497516">
    <property type="component" value="Chromosome 7"/>
</dbReference>
<name>A0AAV2FQQ7_9ROSI</name>
<gene>
    <name evidence="2" type="ORF">LTRI10_LOCUS40487</name>
</gene>
<organism evidence="2 3">
    <name type="scientific">Linum trigynum</name>
    <dbReference type="NCBI Taxonomy" id="586398"/>
    <lineage>
        <taxon>Eukaryota</taxon>
        <taxon>Viridiplantae</taxon>
        <taxon>Streptophyta</taxon>
        <taxon>Embryophyta</taxon>
        <taxon>Tracheophyta</taxon>
        <taxon>Spermatophyta</taxon>
        <taxon>Magnoliopsida</taxon>
        <taxon>eudicotyledons</taxon>
        <taxon>Gunneridae</taxon>
        <taxon>Pentapetalae</taxon>
        <taxon>rosids</taxon>
        <taxon>fabids</taxon>
        <taxon>Malpighiales</taxon>
        <taxon>Linaceae</taxon>
        <taxon>Linum</taxon>
    </lineage>
</organism>
<feature type="compositionally biased region" description="Polar residues" evidence="1">
    <location>
        <begin position="16"/>
        <end position="25"/>
    </location>
</feature>
<accession>A0AAV2FQQ7</accession>
<proteinExistence type="predicted"/>
<feature type="region of interest" description="Disordered" evidence="1">
    <location>
        <begin position="1"/>
        <end position="26"/>
    </location>
</feature>
<keyword evidence="3" id="KW-1185">Reference proteome</keyword>
<reference evidence="2 3" key="1">
    <citation type="submission" date="2024-04" db="EMBL/GenBank/DDBJ databases">
        <authorList>
            <person name="Fracassetti M."/>
        </authorList>
    </citation>
    <scope>NUCLEOTIDE SEQUENCE [LARGE SCALE GENOMIC DNA]</scope>
</reference>
<sequence length="156" mass="16282">MTRTSLKTTLHHPAQNDPNSQNPNGRLTCFSVLPPQTPTFSLGAARSHPFPPSRRCQIPKLAAAGPACCDCSSISLVGSRIATLAPSPAILAAAFLFNRHPSTTHPAASNRATPPSPAGDRLAASPVELSSAIFLSIGKSIMRLHPNQPPFSSCPG</sequence>
<evidence type="ECO:0000313" key="2">
    <source>
        <dbReference type="EMBL" id="CAL1400352.1"/>
    </source>
</evidence>